<organism evidence="3 4">
    <name type="scientific">Alteromonas macleodii</name>
    <name type="common">Pseudoalteromonas macleodii</name>
    <dbReference type="NCBI Taxonomy" id="28108"/>
    <lineage>
        <taxon>Bacteria</taxon>
        <taxon>Pseudomonadati</taxon>
        <taxon>Pseudomonadota</taxon>
        <taxon>Gammaproteobacteria</taxon>
        <taxon>Alteromonadales</taxon>
        <taxon>Alteromonadaceae</taxon>
        <taxon>Alteromonas/Salinimonas group</taxon>
        <taxon>Alteromonas</taxon>
    </lineage>
</organism>
<dbReference type="InterPro" id="IPR028098">
    <property type="entry name" value="Glyco_trans_4-like_N"/>
</dbReference>
<dbReference type="Pfam" id="PF13439">
    <property type="entry name" value="Glyco_transf_4"/>
    <property type="match status" value="1"/>
</dbReference>
<dbReference type="GO" id="GO:0016757">
    <property type="term" value="F:glycosyltransferase activity"/>
    <property type="evidence" value="ECO:0007669"/>
    <property type="project" value="InterPro"/>
</dbReference>
<evidence type="ECO:0000313" key="4">
    <source>
        <dbReference type="Proteomes" id="UP000095392"/>
    </source>
</evidence>
<dbReference type="PANTHER" id="PTHR46401:SF8">
    <property type="entry name" value="BLL6006 PROTEIN"/>
    <property type="match status" value="1"/>
</dbReference>
<keyword evidence="4" id="KW-1185">Reference proteome</keyword>
<protein>
    <submittedName>
        <fullName evidence="3">Glycosyl transferases group 1 family protein</fullName>
    </submittedName>
</protein>
<dbReference type="Gene3D" id="3.40.50.2000">
    <property type="entry name" value="Glycogen Phosphorylase B"/>
    <property type="match status" value="2"/>
</dbReference>
<evidence type="ECO:0000259" key="1">
    <source>
        <dbReference type="Pfam" id="PF00534"/>
    </source>
</evidence>
<name>A0AB36FVD0_ALTMA</name>
<feature type="domain" description="Glycosyltransferase subfamily 4-like N-terminal" evidence="2">
    <location>
        <begin position="38"/>
        <end position="166"/>
    </location>
</feature>
<reference evidence="3 4" key="1">
    <citation type="submission" date="2016-09" db="EMBL/GenBank/DDBJ databases">
        <title>Draft Genome Sequence of four Alteromonas macleodii strains isolated from copper coupons and grown long-term at elevated copper levels.</title>
        <authorList>
            <person name="Cusick K."/>
            <person name="Dale J."/>
            <person name="Little B."/>
            <person name="Biffinger J."/>
        </authorList>
    </citation>
    <scope>NUCLEOTIDE SEQUENCE [LARGE SCALE GENOMIC DNA]</scope>
    <source>
        <strain evidence="3 4">KCP01</strain>
    </source>
</reference>
<dbReference type="Pfam" id="PF00534">
    <property type="entry name" value="Glycos_transf_1"/>
    <property type="match status" value="1"/>
</dbReference>
<dbReference type="Proteomes" id="UP000095392">
    <property type="component" value="Unassembled WGS sequence"/>
</dbReference>
<evidence type="ECO:0000313" key="3">
    <source>
        <dbReference type="EMBL" id="OES33955.1"/>
    </source>
</evidence>
<evidence type="ECO:0000259" key="2">
    <source>
        <dbReference type="Pfam" id="PF13439"/>
    </source>
</evidence>
<proteinExistence type="predicted"/>
<comment type="caution">
    <text evidence="3">The sequence shown here is derived from an EMBL/GenBank/DDBJ whole genome shotgun (WGS) entry which is preliminary data.</text>
</comment>
<dbReference type="PANTHER" id="PTHR46401">
    <property type="entry name" value="GLYCOSYLTRANSFERASE WBBK-RELATED"/>
    <property type="match status" value="1"/>
</dbReference>
<dbReference type="InterPro" id="IPR001296">
    <property type="entry name" value="Glyco_trans_1"/>
</dbReference>
<dbReference type="AlphaFoldDB" id="A0AB36FVD0"/>
<gene>
    <name evidence="3" type="ORF">BFV95_1624</name>
</gene>
<dbReference type="SUPFAM" id="SSF53756">
    <property type="entry name" value="UDP-Glycosyltransferase/glycogen phosphorylase"/>
    <property type="match status" value="1"/>
</dbReference>
<sequence>MPHLCVIGMRGIPGFVGGIETISEKLYPGVVANSSIFSVTVLSRIAFNGETDYHFEGVRVKVLKALKINGIETFIHTLVALVYARCFVHPTIVHLHGIGPGFFSFLSRCLGFKTIVTHHSPDYKRPKWKWHGKLVLKLGELFTVLFANKIVCVSKSVYDDLGAKYSFFISKRLVIRNAGSLTNLNSSGTNALNELGLSNRRYILAVGRLDKTKGFDDLISAYKMSNCSDMKLVIVGSNYVEDSYVKSLKQNESERIIFAGTRIGPELSDLYKNAALLVNPSYMEGFCLVLAEGLSAAIPVIATEIPPHMEFALKAESYFKRGDIYELAEKLSVDDYSIFRNKEAERLQEENTWELNIQQHIDVFNSVL</sequence>
<keyword evidence="3" id="KW-0808">Transferase</keyword>
<dbReference type="EMBL" id="MIPY01000008">
    <property type="protein sequence ID" value="OES33955.1"/>
    <property type="molecule type" value="Genomic_DNA"/>
</dbReference>
<feature type="domain" description="Glycosyl transferase family 1" evidence="1">
    <location>
        <begin position="198"/>
        <end position="331"/>
    </location>
</feature>
<dbReference type="CDD" id="cd03801">
    <property type="entry name" value="GT4_PimA-like"/>
    <property type="match status" value="1"/>
</dbReference>
<dbReference type="RefSeq" id="WP_069944117.1">
    <property type="nucleotide sequence ID" value="NZ_MIPW01000006.1"/>
</dbReference>
<accession>A0AB36FVD0</accession>